<dbReference type="AlphaFoldDB" id="E3MR73"/>
<gene>
    <name evidence="3" type="primary">Cre-thn-5</name>
    <name evidence="3" type="ORF">CRE_13476</name>
</gene>
<keyword evidence="1" id="KW-1015">Disulfide bond</keyword>
<dbReference type="STRING" id="31234.E3MR73"/>
<feature type="disulfide bond" evidence="1">
    <location>
        <begin position="188"/>
        <end position="197"/>
    </location>
</feature>
<dbReference type="OrthoDB" id="430315at2759"/>
<feature type="signal peptide" evidence="2">
    <location>
        <begin position="1"/>
        <end position="19"/>
    </location>
</feature>
<dbReference type="PROSITE" id="PS51367">
    <property type="entry name" value="THAUMATIN_2"/>
    <property type="match status" value="1"/>
</dbReference>
<dbReference type="FunCoup" id="E3MR73">
    <property type="interactions" value="7"/>
</dbReference>
<dbReference type="CDD" id="cd09218">
    <property type="entry name" value="TLP-PA"/>
    <property type="match status" value="1"/>
</dbReference>
<feature type="disulfide bond" evidence="1">
    <location>
        <begin position="153"/>
        <end position="184"/>
    </location>
</feature>
<sequence length="248" mass="27218">MKFLTHLLLTVLFASQVFAREIKIFNKCPFTVWPGILGPGTPEGGGFKLNAGETRSIYVDDGWKSARIWPRTECDGNMNCATGSCGPREQCNGAGGEPPVSLAEFTLRGADGKDFYDVSLVDGYNIPVLIDVIGGEGDCKRAGGCFKNINDFCPGDLAVKRGLTKRYIIFDKRKHFSDGRTVACKSGCLAYNNDQECCRGEFRTPDKCTQSKTARIFKDACPTAYSYAYDDGTSTFTCKNANYIVQFC</sequence>
<dbReference type="SUPFAM" id="SSF49870">
    <property type="entry name" value="Osmotin, thaumatin-like protein"/>
    <property type="match status" value="1"/>
</dbReference>
<evidence type="ECO:0000313" key="4">
    <source>
        <dbReference type="Proteomes" id="UP000008281"/>
    </source>
</evidence>
<dbReference type="PRINTS" id="PR00347">
    <property type="entry name" value="THAUMATIN"/>
</dbReference>
<evidence type="ECO:0000313" key="3">
    <source>
        <dbReference type="EMBL" id="EFP07165.1"/>
    </source>
</evidence>
<dbReference type="InParanoid" id="E3MR73"/>
<keyword evidence="4" id="KW-1185">Reference proteome</keyword>
<dbReference type="PANTHER" id="PTHR31013:SF12">
    <property type="entry name" value="PATHOGENESIS-RELATED PROTEIN 5-LIKE"/>
    <property type="match status" value="1"/>
</dbReference>
<dbReference type="FunFam" id="2.60.110.10:FF:000004">
    <property type="entry name" value="THAUMATIN-LIKE PROTEIN 1"/>
    <property type="match status" value="1"/>
</dbReference>
<proteinExistence type="predicted"/>
<dbReference type="HOGENOM" id="CLU_043181_0_1_1"/>
<dbReference type="PIRSF" id="PIRSF002703">
    <property type="entry name" value="Thaumatin"/>
    <property type="match status" value="1"/>
</dbReference>
<dbReference type="Pfam" id="PF00314">
    <property type="entry name" value="Thaumatin"/>
    <property type="match status" value="1"/>
</dbReference>
<dbReference type="SMART" id="SM00205">
    <property type="entry name" value="THN"/>
    <property type="match status" value="1"/>
</dbReference>
<accession>E3MR73</accession>
<name>E3MR73_CAERE</name>
<dbReference type="InterPro" id="IPR001938">
    <property type="entry name" value="Thaumatin"/>
</dbReference>
<reference evidence="3" key="1">
    <citation type="submission" date="2007-07" db="EMBL/GenBank/DDBJ databases">
        <title>PCAP assembly of the Caenorhabditis remanei genome.</title>
        <authorList>
            <consortium name="The Caenorhabditis remanei Sequencing Consortium"/>
            <person name="Wilson R.K."/>
        </authorList>
    </citation>
    <scope>NUCLEOTIDE SEQUENCE [LARGE SCALE GENOMIC DNA]</scope>
    <source>
        <strain evidence="3">PB4641</strain>
    </source>
</reference>
<dbReference type="PANTHER" id="PTHR31013">
    <property type="entry name" value="THAUMATIN FAMILY PROTEIN-RELATED"/>
    <property type="match status" value="1"/>
</dbReference>
<dbReference type="SMR" id="E3MR73"/>
<feature type="disulfide bond" evidence="1">
    <location>
        <begin position="198"/>
        <end position="208"/>
    </location>
</feature>
<feature type="disulfide bond" evidence="1">
    <location>
        <begin position="145"/>
        <end position="221"/>
    </location>
</feature>
<feature type="disulfide bond" evidence="1">
    <location>
        <begin position="139"/>
        <end position="238"/>
    </location>
</feature>
<dbReference type="Gene3D" id="2.60.110.10">
    <property type="entry name" value="Thaumatin"/>
    <property type="match status" value="1"/>
</dbReference>
<dbReference type="eggNOG" id="ENOG502QUID">
    <property type="taxonomic scope" value="Eukaryota"/>
</dbReference>
<dbReference type="EMBL" id="DS268468">
    <property type="protein sequence ID" value="EFP07165.1"/>
    <property type="molecule type" value="Genomic_DNA"/>
</dbReference>
<evidence type="ECO:0000256" key="1">
    <source>
        <dbReference type="PIRSR" id="PIRSR002703-1"/>
    </source>
</evidence>
<protein>
    <submittedName>
        <fullName evidence="3">CRE-THN-5 protein</fullName>
    </submittedName>
</protein>
<organism evidence="4">
    <name type="scientific">Caenorhabditis remanei</name>
    <name type="common">Caenorhabditis vulgaris</name>
    <dbReference type="NCBI Taxonomy" id="31234"/>
    <lineage>
        <taxon>Eukaryota</taxon>
        <taxon>Metazoa</taxon>
        <taxon>Ecdysozoa</taxon>
        <taxon>Nematoda</taxon>
        <taxon>Chromadorea</taxon>
        <taxon>Rhabditida</taxon>
        <taxon>Rhabditina</taxon>
        <taxon>Rhabditomorpha</taxon>
        <taxon>Rhabditoidea</taxon>
        <taxon>Rhabditidae</taxon>
        <taxon>Peloderinae</taxon>
        <taxon>Caenorhabditis</taxon>
    </lineage>
</organism>
<feature type="disulfide bond" evidence="1">
    <location>
        <begin position="74"/>
        <end position="80"/>
    </location>
</feature>
<dbReference type="OMA" id="GQLHCQG"/>
<dbReference type="Proteomes" id="UP000008281">
    <property type="component" value="Unassembled WGS sequence"/>
</dbReference>
<evidence type="ECO:0000256" key="2">
    <source>
        <dbReference type="SAM" id="SignalP"/>
    </source>
</evidence>
<feature type="disulfide bond" evidence="1">
    <location>
        <begin position="85"/>
        <end position="91"/>
    </location>
</feature>
<keyword evidence="2" id="KW-0732">Signal</keyword>
<feature type="chain" id="PRO_5003175421" evidence="2">
    <location>
        <begin position="20"/>
        <end position="248"/>
    </location>
</feature>
<dbReference type="InterPro" id="IPR037176">
    <property type="entry name" value="Osmotin/thaumatin-like_sf"/>
</dbReference>
<feature type="disulfide bond" evidence="1">
    <location>
        <begin position="28"/>
        <end position="248"/>
    </location>
</feature>